<dbReference type="EMBL" id="PGCK01000002">
    <property type="protein sequence ID" value="MCD1293951.1"/>
    <property type="molecule type" value="Genomic_DNA"/>
</dbReference>
<keyword evidence="1" id="KW-0472">Membrane</keyword>
<accession>A0AAP2W6C9</accession>
<protein>
    <submittedName>
        <fullName evidence="2">Uncharacterized protein</fullName>
    </submittedName>
</protein>
<comment type="caution">
    <text evidence="2">The sequence shown here is derived from an EMBL/GenBank/DDBJ whole genome shotgun (WGS) entry which is preliminary data.</text>
</comment>
<keyword evidence="1" id="KW-0812">Transmembrane</keyword>
<evidence type="ECO:0000256" key="1">
    <source>
        <dbReference type="SAM" id="Phobius"/>
    </source>
</evidence>
<reference evidence="2 3" key="1">
    <citation type="submission" date="2017-11" db="EMBL/GenBank/DDBJ databases">
        <title>Isolation and Characterization of Family Methanocellaceae Species from Potential Methane Hydrate Area Offshore Southwestern Taiwan.</title>
        <authorList>
            <person name="Zhang W.-L."/>
            <person name="Chen W.-C."/>
            <person name="Lai M.-C."/>
            <person name="Chen S.-C."/>
        </authorList>
    </citation>
    <scope>NUCLEOTIDE SEQUENCE [LARGE SCALE GENOMIC DNA]</scope>
    <source>
        <strain evidence="2 3">CWC-04</strain>
    </source>
</reference>
<sequence>MTQKDKAKNLLAIMLICFVLISIVFLVFKHLPDDSGAQAVKGSGDIVGIQGPANKVVVYYFYTNARCTSCLNMESYTEQALMEGFPKEISDGTLEWHAVNIDKLENRHYIKDYDLYIKSVIVSGIRDGKEVNWKNLDRVWELLGDKSSFIRYVQENTKEYLEDI</sequence>
<keyword evidence="3" id="KW-1185">Reference proteome</keyword>
<dbReference type="Proteomes" id="UP001320159">
    <property type="component" value="Unassembled WGS sequence"/>
</dbReference>
<proteinExistence type="predicted"/>
<name>A0AAP2W6C9_9EURY</name>
<keyword evidence="1" id="KW-1133">Transmembrane helix</keyword>
<dbReference type="InterPro" id="IPR047698">
    <property type="entry name" value="ArsF-like"/>
</dbReference>
<evidence type="ECO:0000313" key="2">
    <source>
        <dbReference type="EMBL" id="MCD1293951.1"/>
    </source>
</evidence>
<dbReference type="NCBIfam" id="NF040494">
    <property type="entry name" value="nitrored_ArsF"/>
    <property type="match status" value="1"/>
</dbReference>
<dbReference type="AlphaFoldDB" id="A0AAP2W6C9"/>
<dbReference type="RefSeq" id="WP_230740446.1">
    <property type="nucleotide sequence ID" value="NZ_PGCK01000002.1"/>
</dbReference>
<evidence type="ECO:0000313" key="3">
    <source>
        <dbReference type="Proteomes" id="UP001320159"/>
    </source>
</evidence>
<organism evidence="2 3">
    <name type="scientific">Methanooceanicella nereidis</name>
    <dbReference type="NCBI Taxonomy" id="2052831"/>
    <lineage>
        <taxon>Archaea</taxon>
        <taxon>Methanobacteriati</taxon>
        <taxon>Methanobacteriota</taxon>
        <taxon>Stenosarchaea group</taxon>
        <taxon>Methanomicrobia</taxon>
        <taxon>Methanocellales</taxon>
        <taxon>Methanocellaceae</taxon>
        <taxon>Methanooceanicella</taxon>
    </lineage>
</organism>
<feature type="transmembrane region" description="Helical" evidence="1">
    <location>
        <begin position="9"/>
        <end position="28"/>
    </location>
</feature>
<gene>
    <name evidence="2" type="ORF">CUJ83_02935</name>
</gene>